<comment type="similarity">
    <text evidence="7">Belongs to the binding-protein-dependent transport system permease family.</text>
</comment>
<evidence type="ECO:0000256" key="2">
    <source>
        <dbReference type="ARBA" id="ARBA00022448"/>
    </source>
</evidence>
<keyword evidence="4 7" id="KW-0812">Transmembrane</keyword>
<accession>A0ABW1GTK9</accession>
<dbReference type="InterPro" id="IPR045621">
    <property type="entry name" value="BPD_transp_1_N"/>
</dbReference>
<evidence type="ECO:0000313" key="9">
    <source>
        <dbReference type="EMBL" id="MFC5916852.1"/>
    </source>
</evidence>
<reference evidence="10" key="1">
    <citation type="journal article" date="2019" name="Int. J. Syst. Evol. Microbiol.">
        <title>The Global Catalogue of Microorganisms (GCM) 10K type strain sequencing project: providing services to taxonomists for standard genome sequencing and annotation.</title>
        <authorList>
            <consortium name="The Broad Institute Genomics Platform"/>
            <consortium name="The Broad Institute Genome Sequencing Center for Infectious Disease"/>
            <person name="Wu L."/>
            <person name="Ma J."/>
        </authorList>
    </citation>
    <scope>NUCLEOTIDE SEQUENCE [LARGE SCALE GENOMIC DNA]</scope>
    <source>
        <strain evidence="10">JCM 4147</strain>
    </source>
</reference>
<keyword evidence="2 7" id="KW-0813">Transport</keyword>
<dbReference type="SUPFAM" id="SSF161098">
    <property type="entry name" value="MetI-like"/>
    <property type="match status" value="1"/>
</dbReference>
<dbReference type="CDD" id="cd06261">
    <property type="entry name" value="TM_PBP2"/>
    <property type="match status" value="1"/>
</dbReference>
<evidence type="ECO:0000256" key="3">
    <source>
        <dbReference type="ARBA" id="ARBA00022475"/>
    </source>
</evidence>
<evidence type="ECO:0000256" key="1">
    <source>
        <dbReference type="ARBA" id="ARBA00004651"/>
    </source>
</evidence>
<protein>
    <submittedName>
        <fullName evidence="9">ABC transporter permease</fullName>
    </submittedName>
</protein>
<dbReference type="PROSITE" id="PS50928">
    <property type="entry name" value="ABC_TM1"/>
    <property type="match status" value="1"/>
</dbReference>
<dbReference type="Gene3D" id="1.10.3720.10">
    <property type="entry name" value="MetI-like"/>
    <property type="match status" value="1"/>
</dbReference>
<comment type="caution">
    <text evidence="9">The sequence shown here is derived from an EMBL/GenBank/DDBJ whole genome shotgun (WGS) entry which is preliminary data.</text>
</comment>
<feature type="transmembrane region" description="Helical" evidence="7">
    <location>
        <begin position="234"/>
        <end position="260"/>
    </location>
</feature>
<dbReference type="Pfam" id="PF00528">
    <property type="entry name" value="BPD_transp_1"/>
    <property type="match status" value="1"/>
</dbReference>
<evidence type="ECO:0000256" key="4">
    <source>
        <dbReference type="ARBA" id="ARBA00022692"/>
    </source>
</evidence>
<feature type="transmembrane region" description="Helical" evidence="7">
    <location>
        <begin position="15"/>
        <end position="36"/>
    </location>
</feature>
<evidence type="ECO:0000256" key="7">
    <source>
        <dbReference type="RuleBase" id="RU363032"/>
    </source>
</evidence>
<keyword evidence="3" id="KW-1003">Cell membrane</keyword>
<feature type="transmembrane region" description="Helical" evidence="7">
    <location>
        <begin position="142"/>
        <end position="166"/>
    </location>
</feature>
<dbReference type="PANTHER" id="PTHR43163">
    <property type="entry name" value="DIPEPTIDE TRANSPORT SYSTEM PERMEASE PROTEIN DPPB-RELATED"/>
    <property type="match status" value="1"/>
</dbReference>
<feature type="transmembrane region" description="Helical" evidence="7">
    <location>
        <begin position="280"/>
        <end position="306"/>
    </location>
</feature>
<dbReference type="EMBL" id="JBHSPU010000022">
    <property type="protein sequence ID" value="MFC5916852.1"/>
    <property type="molecule type" value="Genomic_DNA"/>
</dbReference>
<gene>
    <name evidence="9" type="ORF">ACFP1B_26010</name>
</gene>
<keyword evidence="5 7" id="KW-1133">Transmembrane helix</keyword>
<organism evidence="9 10">
    <name type="scientific">Streptomyces pulveraceus</name>
    <dbReference type="NCBI Taxonomy" id="68258"/>
    <lineage>
        <taxon>Bacteria</taxon>
        <taxon>Bacillati</taxon>
        <taxon>Actinomycetota</taxon>
        <taxon>Actinomycetes</taxon>
        <taxon>Kitasatosporales</taxon>
        <taxon>Streptomycetaceae</taxon>
        <taxon>Streptomyces</taxon>
    </lineage>
</organism>
<keyword evidence="6 7" id="KW-0472">Membrane</keyword>
<evidence type="ECO:0000256" key="6">
    <source>
        <dbReference type="ARBA" id="ARBA00023136"/>
    </source>
</evidence>
<dbReference type="Proteomes" id="UP001596200">
    <property type="component" value="Unassembled WGS sequence"/>
</dbReference>
<feature type="transmembrane region" description="Helical" evidence="7">
    <location>
        <begin position="178"/>
        <end position="199"/>
    </location>
</feature>
<dbReference type="PANTHER" id="PTHR43163:SF6">
    <property type="entry name" value="DIPEPTIDE TRANSPORT SYSTEM PERMEASE PROTEIN DPPB-RELATED"/>
    <property type="match status" value="1"/>
</dbReference>
<feature type="domain" description="ABC transmembrane type-1" evidence="8">
    <location>
        <begin position="103"/>
        <end position="299"/>
    </location>
</feature>
<dbReference type="InterPro" id="IPR000515">
    <property type="entry name" value="MetI-like"/>
</dbReference>
<proteinExistence type="inferred from homology"/>
<dbReference type="Pfam" id="PF19300">
    <property type="entry name" value="BPD_transp_1_N"/>
    <property type="match status" value="1"/>
</dbReference>
<sequence length="317" mass="32863">MSVTHRWALPVARRLGSGVLVLWGAATVSFLVLHLVPGDVVDTVLGPSTAATPELRKRIRADYGLGDPLPVQYLRQLAGLLTGDLGRSYQQGLPVGDVLAGQIGPTVELALAATVLALLIAFVAAVATAGRGRAARAVASGLELLAVSVPSYWLGILALTFLSYRLRLLPAAGDQGPAALVLPALTLALPIGGVLARVVRQELDEALARPFALTARARGASERTVLLRHTLRHAALPVATLSGWVVGSLLGGAVLTETVFARPGLGRVLVTAVTSKDIPVVTALVLLSAAAFVVVNLLVDLAYLVIDPRLRTEGAGV</sequence>
<evidence type="ECO:0000313" key="10">
    <source>
        <dbReference type="Proteomes" id="UP001596200"/>
    </source>
</evidence>
<comment type="subcellular location">
    <subcellularLocation>
        <location evidence="1 7">Cell membrane</location>
        <topology evidence="1 7">Multi-pass membrane protein</topology>
    </subcellularLocation>
</comment>
<name>A0ABW1GTK9_9ACTN</name>
<evidence type="ECO:0000256" key="5">
    <source>
        <dbReference type="ARBA" id="ARBA00022989"/>
    </source>
</evidence>
<keyword evidence="10" id="KW-1185">Reference proteome</keyword>
<feature type="transmembrane region" description="Helical" evidence="7">
    <location>
        <begin position="109"/>
        <end position="130"/>
    </location>
</feature>
<evidence type="ECO:0000259" key="8">
    <source>
        <dbReference type="PROSITE" id="PS50928"/>
    </source>
</evidence>
<dbReference type="RefSeq" id="WP_344515734.1">
    <property type="nucleotide sequence ID" value="NZ_BAAATU010000034.1"/>
</dbReference>
<dbReference type="InterPro" id="IPR035906">
    <property type="entry name" value="MetI-like_sf"/>
</dbReference>